<sequence length="175" mass="18342">MSLASGTAGLEEPTYSQSGTCALDFSIFQQLKKSHREGITSRGSLVLPLGGHQCDLLSSNPSRPLISATSNDDSNNLLHCLLGNEDALSGISLSQLLAACNPDNIGAAATPPTAITSTTTAEQQQLPTQKSLAVAIPATASQRSLPSSPFKSVQTTLQLPGYLGLYSLLNDRFRL</sequence>
<name>A0ACC1HCW0_9FUNG</name>
<gene>
    <name evidence="1" type="ORF">EV182_005842</name>
</gene>
<proteinExistence type="predicted"/>
<reference evidence="1" key="1">
    <citation type="submission" date="2022-06" db="EMBL/GenBank/DDBJ databases">
        <title>Phylogenomic reconstructions and comparative analyses of Kickxellomycotina fungi.</title>
        <authorList>
            <person name="Reynolds N.K."/>
            <person name="Stajich J.E."/>
            <person name="Barry K."/>
            <person name="Grigoriev I.V."/>
            <person name="Crous P."/>
            <person name="Smith M.E."/>
        </authorList>
    </citation>
    <scope>NUCLEOTIDE SEQUENCE</scope>
    <source>
        <strain evidence="1">RSA 2271</strain>
    </source>
</reference>
<keyword evidence="2" id="KW-1185">Reference proteome</keyword>
<organism evidence="1 2">
    <name type="scientific">Spiromyces aspiralis</name>
    <dbReference type="NCBI Taxonomy" id="68401"/>
    <lineage>
        <taxon>Eukaryota</taxon>
        <taxon>Fungi</taxon>
        <taxon>Fungi incertae sedis</taxon>
        <taxon>Zoopagomycota</taxon>
        <taxon>Kickxellomycotina</taxon>
        <taxon>Kickxellomycetes</taxon>
        <taxon>Kickxellales</taxon>
        <taxon>Kickxellaceae</taxon>
        <taxon>Spiromyces</taxon>
    </lineage>
</organism>
<dbReference type="Proteomes" id="UP001145114">
    <property type="component" value="Unassembled WGS sequence"/>
</dbReference>
<dbReference type="EMBL" id="JAMZIH010007353">
    <property type="protein sequence ID" value="KAJ1673122.1"/>
    <property type="molecule type" value="Genomic_DNA"/>
</dbReference>
<accession>A0ACC1HCW0</accession>
<comment type="caution">
    <text evidence="1">The sequence shown here is derived from an EMBL/GenBank/DDBJ whole genome shotgun (WGS) entry which is preliminary data.</text>
</comment>
<feature type="non-terminal residue" evidence="1">
    <location>
        <position position="175"/>
    </location>
</feature>
<evidence type="ECO:0000313" key="2">
    <source>
        <dbReference type="Proteomes" id="UP001145114"/>
    </source>
</evidence>
<protein>
    <submittedName>
        <fullName evidence="1">Uncharacterized protein</fullName>
    </submittedName>
</protein>
<evidence type="ECO:0000313" key="1">
    <source>
        <dbReference type="EMBL" id="KAJ1673122.1"/>
    </source>
</evidence>